<name>A0A1E5JUA7_9GAMM</name>
<dbReference type="STRING" id="45071.Lpar_2100"/>
<dbReference type="PANTHER" id="PTHR45701">
    <property type="entry name" value="SYNAPTOBREVIN FAMILY MEMBER"/>
    <property type="match status" value="1"/>
</dbReference>
<dbReference type="AlphaFoldDB" id="A0A1E5JUA7"/>
<feature type="domain" description="V-SNARE coiled-coil homology" evidence="1">
    <location>
        <begin position="120"/>
        <end position="179"/>
    </location>
</feature>
<dbReference type="SUPFAM" id="SSF58038">
    <property type="entry name" value="SNARE fusion complex"/>
    <property type="match status" value="1"/>
</dbReference>
<protein>
    <recommendedName>
        <fullName evidence="1">V-SNARE coiled-coil homology domain-containing protein</fullName>
    </recommendedName>
</protein>
<dbReference type="InterPro" id="IPR001388">
    <property type="entry name" value="Synaptobrevin-like"/>
</dbReference>
<organism evidence="2 3">
    <name type="scientific">Legionella parisiensis</name>
    <dbReference type="NCBI Taxonomy" id="45071"/>
    <lineage>
        <taxon>Bacteria</taxon>
        <taxon>Pseudomonadati</taxon>
        <taxon>Pseudomonadota</taxon>
        <taxon>Gammaproteobacteria</taxon>
        <taxon>Legionellales</taxon>
        <taxon>Legionellaceae</taxon>
        <taxon>Legionella</taxon>
    </lineage>
</organism>
<sequence length="183" mass="21377">MRCYALGTSFGDASFDWLISLSNSFLGGSFFEKQIKQTVEKYKEDINLYCSELKPNEVNWTKKGNIYIYAKRLVNDYCVVITDSPLTETQMYWLSFYLLKLQVDKDKIAPNIEKFTEDYKVVQVKKELEDVKQIMLENVEKVTLRGEKIDDLLEKTEQLEASSFQFKKNAEKLNSCWPSCVLL</sequence>
<dbReference type="InterPro" id="IPR016444">
    <property type="entry name" value="Synaptobrevin/VAMP"/>
</dbReference>
<evidence type="ECO:0000259" key="1">
    <source>
        <dbReference type="PROSITE" id="PS50892"/>
    </source>
</evidence>
<gene>
    <name evidence="2" type="ORF">lpari_01141</name>
</gene>
<proteinExistence type="predicted"/>
<dbReference type="Gene3D" id="1.20.5.110">
    <property type="match status" value="1"/>
</dbReference>
<dbReference type="PRINTS" id="PR00219">
    <property type="entry name" value="SYNAPTOBREVN"/>
</dbReference>
<accession>A0A1E5JUA7</accession>
<dbReference type="CDD" id="cd15843">
    <property type="entry name" value="R-SNARE"/>
    <property type="match status" value="1"/>
</dbReference>
<dbReference type="PROSITE" id="PS50892">
    <property type="entry name" value="V_SNARE"/>
    <property type="match status" value="1"/>
</dbReference>
<dbReference type="InterPro" id="IPR042855">
    <property type="entry name" value="V_SNARE_CC"/>
</dbReference>
<comment type="caution">
    <text evidence="2">The sequence shown here is derived from an EMBL/GenBank/DDBJ whole genome shotgun (WGS) entry which is preliminary data.</text>
</comment>
<dbReference type="RefSeq" id="WP_058517907.1">
    <property type="nucleotide sequence ID" value="NZ_CAAAIE010000010.1"/>
</dbReference>
<dbReference type="GO" id="GO:0016192">
    <property type="term" value="P:vesicle-mediated transport"/>
    <property type="evidence" value="ECO:0007669"/>
    <property type="project" value="InterPro"/>
</dbReference>
<dbReference type="GO" id="GO:0016020">
    <property type="term" value="C:membrane"/>
    <property type="evidence" value="ECO:0007669"/>
    <property type="project" value="InterPro"/>
</dbReference>
<dbReference type="Proteomes" id="UP000095229">
    <property type="component" value="Unassembled WGS sequence"/>
</dbReference>
<dbReference type="PATRIC" id="fig|45071.6.peg.2253"/>
<dbReference type="EMBL" id="LSOG01000036">
    <property type="protein sequence ID" value="OEH47953.1"/>
    <property type="molecule type" value="Genomic_DNA"/>
</dbReference>
<dbReference type="OrthoDB" id="5639059at2"/>
<keyword evidence="3" id="KW-1185">Reference proteome</keyword>
<dbReference type="Pfam" id="PF00957">
    <property type="entry name" value="Synaptobrevin"/>
    <property type="match status" value="1"/>
</dbReference>
<evidence type="ECO:0000313" key="2">
    <source>
        <dbReference type="EMBL" id="OEH47953.1"/>
    </source>
</evidence>
<reference evidence="2 3" key="1">
    <citation type="submission" date="2016-02" db="EMBL/GenBank/DDBJ databases">
        <title>Secondary metabolites in Legionella.</title>
        <authorList>
            <person name="Tobias N.J."/>
            <person name="Bode H.B."/>
        </authorList>
    </citation>
    <scope>NUCLEOTIDE SEQUENCE [LARGE SCALE GENOMIC DNA]</scope>
    <source>
        <strain evidence="2 3">DSM 19216</strain>
    </source>
</reference>
<evidence type="ECO:0000313" key="3">
    <source>
        <dbReference type="Proteomes" id="UP000095229"/>
    </source>
</evidence>